<accession>A0ABW2XJP4</accession>
<dbReference type="Gene3D" id="3.40.50.1390">
    <property type="entry name" value="Resolvase, N-terminal catalytic domain"/>
    <property type="match status" value="1"/>
</dbReference>
<evidence type="ECO:0000313" key="4">
    <source>
        <dbReference type="Proteomes" id="UP001597063"/>
    </source>
</evidence>
<dbReference type="InterPro" id="IPR011109">
    <property type="entry name" value="DNA_bind_recombinase_dom"/>
</dbReference>
<dbReference type="SUPFAM" id="SSF53041">
    <property type="entry name" value="Resolvase-like"/>
    <property type="match status" value="1"/>
</dbReference>
<feature type="coiled-coil region" evidence="1">
    <location>
        <begin position="448"/>
        <end position="475"/>
    </location>
</feature>
<dbReference type="InterPro" id="IPR038109">
    <property type="entry name" value="DNA_bind_recomb_sf"/>
</dbReference>
<proteinExistence type="predicted"/>
<dbReference type="RefSeq" id="WP_131755499.1">
    <property type="nucleotide sequence ID" value="NZ_CAACUY010000006.1"/>
</dbReference>
<dbReference type="CDD" id="cd00338">
    <property type="entry name" value="Ser_Recombinase"/>
    <property type="match status" value="1"/>
</dbReference>
<evidence type="ECO:0000256" key="1">
    <source>
        <dbReference type="SAM" id="Coils"/>
    </source>
</evidence>
<dbReference type="InterPro" id="IPR050639">
    <property type="entry name" value="SSR_resolvase"/>
</dbReference>
<evidence type="ECO:0000313" key="3">
    <source>
        <dbReference type="EMBL" id="MFD0685553.1"/>
    </source>
</evidence>
<dbReference type="Proteomes" id="UP001597063">
    <property type="component" value="Unassembled WGS sequence"/>
</dbReference>
<dbReference type="PANTHER" id="PTHR30461">
    <property type="entry name" value="DNA-INVERTASE FROM LAMBDOID PROPHAGE"/>
    <property type="match status" value="1"/>
</dbReference>
<dbReference type="Pfam" id="PF00239">
    <property type="entry name" value="Resolvase"/>
    <property type="match status" value="1"/>
</dbReference>
<gene>
    <name evidence="3" type="ORF">ACFQZM_13660</name>
</gene>
<keyword evidence="4" id="KW-1185">Reference proteome</keyword>
<dbReference type="PROSITE" id="PS51737">
    <property type="entry name" value="RECOMBINASE_DNA_BIND"/>
    <property type="match status" value="1"/>
</dbReference>
<dbReference type="EMBL" id="JBHTGP010000006">
    <property type="protein sequence ID" value="MFD0685553.1"/>
    <property type="molecule type" value="Genomic_DNA"/>
</dbReference>
<organism evidence="3 4">
    <name type="scientific">Actinomadura fibrosa</name>
    <dbReference type="NCBI Taxonomy" id="111802"/>
    <lineage>
        <taxon>Bacteria</taxon>
        <taxon>Bacillati</taxon>
        <taxon>Actinomycetota</taxon>
        <taxon>Actinomycetes</taxon>
        <taxon>Streptosporangiales</taxon>
        <taxon>Thermomonosporaceae</taxon>
        <taxon>Actinomadura</taxon>
    </lineage>
</organism>
<dbReference type="InterPro" id="IPR006119">
    <property type="entry name" value="Resolv_N"/>
</dbReference>
<dbReference type="SMART" id="SM00857">
    <property type="entry name" value="Resolvase"/>
    <property type="match status" value="1"/>
</dbReference>
<dbReference type="InterPro" id="IPR036162">
    <property type="entry name" value="Resolvase-like_N_sf"/>
</dbReference>
<name>A0ABW2XJP4_9ACTN</name>
<reference evidence="4" key="1">
    <citation type="journal article" date="2019" name="Int. J. Syst. Evol. Microbiol.">
        <title>The Global Catalogue of Microorganisms (GCM) 10K type strain sequencing project: providing services to taxonomists for standard genome sequencing and annotation.</title>
        <authorList>
            <consortium name="The Broad Institute Genomics Platform"/>
            <consortium name="The Broad Institute Genome Sequencing Center for Infectious Disease"/>
            <person name="Wu L."/>
            <person name="Ma J."/>
        </authorList>
    </citation>
    <scope>NUCLEOTIDE SEQUENCE [LARGE SCALE GENOMIC DNA]</scope>
    <source>
        <strain evidence="4">JCM 9371</strain>
    </source>
</reference>
<protein>
    <submittedName>
        <fullName evidence="3">Recombinase family protein</fullName>
    </submittedName>
</protein>
<keyword evidence="1" id="KW-0175">Coiled coil</keyword>
<evidence type="ECO:0000259" key="2">
    <source>
        <dbReference type="PROSITE" id="PS51737"/>
    </source>
</evidence>
<sequence>MSPHDTSPEALSPISSASTIRGITVGLYLRISEDKGMRSRAAPWREIGEEVSAQREELEGLAAELGWTVAEVYDDNDTSATDPFTVRDGFERMLVDLQTEMLRGILFYHSDRLARQEYDAARVNRLYQMNPTLVGLSLSGSVDLSTQEGRAMFTMQATMAGIEAANAGRRVARKRKRLAERGIMGGTPRPFGWADDRLSLHPEEAAHLASAIRAVPGGKKVGTVRREWFTLGHKKRQTRKGKERHGERDMPFEHSTVEAILANPRNCGYMTHLPQSERRNRKTRPWMPDHVVYRDGEPVRGPWEPIVTPEEWAACVRTIAERKKERRDGLAEPHDTSEKYLLAGVARCGRCMFPLTANWYSKASPSFERYGYRYACLSSLGGCGGVSRVGPLVEALVETEFLDEVRRSLDEPVVASLVVESVHVERLTAIEKEMDAINERRKAERIPLSLALDLIEELESERLRLSDERRALQASKVKRRTEYPTLLRQWQDYTIAEKKQHLKRSIRAAVVHPQGRGRQPFKPELIEIVWQ</sequence>
<dbReference type="PANTHER" id="PTHR30461:SF23">
    <property type="entry name" value="DNA RECOMBINASE-RELATED"/>
    <property type="match status" value="1"/>
</dbReference>
<comment type="caution">
    <text evidence="3">The sequence shown here is derived from an EMBL/GenBank/DDBJ whole genome shotgun (WGS) entry which is preliminary data.</text>
</comment>
<dbReference type="Gene3D" id="3.90.1750.20">
    <property type="entry name" value="Putative Large Serine Recombinase, Chain B, Domain 2"/>
    <property type="match status" value="1"/>
</dbReference>
<feature type="domain" description="Recombinase" evidence="2">
    <location>
        <begin position="190"/>
        <end position="326"/>
    </location>
</feature>
<dbReference type="Pfam" id="PF07508">
    <property type="entry name" value="Recombinase"/>
    <property type="match status" value="1"/>
</dbReference>